<dbReference type="PIRSF" id="PIRSF005461">
    <property type="entry name" value="23S_rRNA_mtase"/>
    <property type="match status" value="1"/>
</dbReference>
<evidence type="ECO:0000259" key="8">
    <source>
        <dbReference type="Pfam" id="PF01728"/>
    </source>
</evidence>
<keyword evidence="3 9" id="KW-0489">Methyltransferase</keyword>
<dbReference type="PANTHER" id="PTHR10920">
    <property type="entry name" value="RIBOSOMAL RNA METHYLTRANSFERASE"/>
    <property type="match status" value="1"/>
</dbReference>
<evidence type="ECO:0000256" key="2">
    <source>
        <dbReference type="ARBA" id="ARBA00022552"/>
    </source>
</evidence>
<dbReference type="HAMAP" id="MF_01547">
    <property type="entry name" value="RNA_methyltr_E"/>
    <property type="match status" value="1"/>
</dbReference>
<evidence type="ECO:0000256" key="6">
    <source>
        <dbReference type="ARBA" id="ARBA00041184"/>
    </source>
</evidence>
<proteinExistence type="inferred from homology"/>
<evidence type="ECO:0000256" key="4">
    <source>
        <dbReference type="ARBA" id="ARBA00022679"/>
    </source>
</evidence>
<keyword evidence="4 9" id="KW-0808">Transferase</keyword>
<keyword evidence="10" id="KW-1185">Reference proteome</keyword>
<dbReference type="STRING" id="56408.A0A1E5RFZ1"/>
<dbReference type="InterPro" id="IPR029063">
    <property type="entry name" value="SAM-dependent_MTases_sf"/>
</dbReference>
<evidence type="ECO:0000313" key="10">
    <source>
        <dbReference type="Proteomes" id="UP000095728"/>
    </source>
</evidence>
<evidence type="ECO:0000256" key="5">
    <source>
        <dbReference type="ARBA" id="ARBA00022691"/>
    </source>
</evidence>
<dbReference type="GO" id="GO:0008650">
    <property type="term" value="F:rRNA (uridine-2'-O-)-methyltransferase activity"/>
    <property type="evidence" value="ECO:0007669"/>
    <property type="project" value="TreeGrafter"/>
</dbReference>
<dbReference type="GO" id="GO:0005739">
    <property type="term" value="C:mitochondrion"/>
    <property type="evidence" value="ECO:0007669"/>
    <property type="project" value="TreeGrafter"/>
</dbReference>
<dbReference type="InterPro" id="IPR015507">
    <property type="entry name" value="rRNA-MeTfrase_E"/>
</dbReference>
<protein>
    <recommendedName>
        <fullName evidence="6">rRNA methyltransferase 2, mitochondrial</fullName>
    </recommendedName>
</protein>
<accession>A0A1E5RFZ1</accession>
<dbReference type="Gene3D" id="3.40.50.150">
    <property type="entry name" value="Vaccinia Virus protein VP39"/>
    <property type="match status" value="1"/>
</dbReference>
<dbReference type="InParanoid" id="A0A1E5RFZ1"/>
<organism evidence="9 10">
    <name type="scientific">Hanseniaspora osmophila</name>
    <dbReference type="NCBI Taxonomy" id="56408"/>
    <lineage>
        <taxon>Eukaryota</taxon>
        <taxon>Fungi</taxon>
        <taxon>Dikarya</taxon>
        <taxon>Ascomycota</taxon>
        <taxon>Saccharomycotina</taxon>
        <taxon>Saccharomycetes</taxon>
        <taxon>Saccharomycodales</taxon>
        <taxon>Saccharomycodaceae</taxon>
        <taxon>Hanseniaspora</taxon>
    </lineage>
</organism>
<comment type="caution">
    <text evidence="9">The sequence shown here is derived from an EMBL/GenBank/DDBJ whole genome shotgun (WGS) entry which is preliminary data.</text>
</comment>
<dbReference type="Proteomes" id="UP000095728">
    <property type="component" value="Unassembled WGS sequence"/>
</dbReference>
<feature type="active site" description="Proton acceptor" evidence="7">
    <location>
        <position position="254"/>
    </location>
</feature>
<name>A0A1E5RFZ1_9ASCO</name>
<feature type="unsure residue" description="I or L" evidence="9">
    <location>
        <position position="47"/>
    </location>
</feature>
<dbReference type="AlphaFoldDB" id="A0A1E5RFZ1"/>
<dbReference type="InterPro" id="IPR002877">
    <property type="entry name" value="RNA_MeTrfase_FtsJ_dom"/>
</dbReference>
<keyword evidence="2" id="KW-0698">rRNA processing</keyword>
<dbReference type="OrthoDB" id="20105at2759"/>
<dbReference type="PANTHER" id="PTHR10920:SF18">
    <property type="entry name" value="RRNA METHYLTRANSFERASE 2, MITOCHONDRIAL"/>
    <property type="match status" value="1"/>
</dbReference>
<evidence type="ECO:0000256" key="1">
    <source>
        <dbReference type="ARBA" id="ARBA00009258"/>
    </source>
</evidence>
<evidence type="ECO:0000256" key="3">
    <source>
        <dbReference type="ARBA" id="ARBA00022603"/>
    </source>
</evidence>
<keyword evidence="5 7" id="KW-0949">S-adenosyl-L-methionine</keyword>
<dbReference type="FunCoup" id="A0A1E5RFZ1">
    <property type="interactions" value="23"/>
</dbReference>
<dbReference type="InterPro" id="IPR050082">
    <property type="entry name" value="RNA_methyltr_RlmE"/>
</dbReference>
<evidence type="ECO:0000256" key="7">
    <source>
        <dbReference type="PIRSR" id="PIRSR005461-1"/>
    </source>
</evidence>
<dbReference type="EMBL" id="LPNM01000007">
    <property type="protein sequence ID" value="OEJ85503.1"/>
    <property type="molecule type" value="Genomic_DNA"/>
</dbReference>
<evidence type="ECO:0000313" key="9">
    <source>
        <dbReference type="EMBL" id="OEJ85503.1"/>
    </source>
</evidence>
<comment type="similarity">
    <text evidence="1">Belongs to the class I-like SAM-binding methyltransferase superfamily. RNA methyltransferase RlmE family.</text>
</comment>
<dbReference type="Pfam" id="PF01728">
    <property type="entry name" value="FtsJ"/>
    <property type="match status" value="1"/>
</dbReference>
<sequence length="309" mass="35546">MMNPFIMPRSLITLRQSTSLRSKTGVSLFNVIQNIKFPSTITYKKPLILHDFVRHNSSGKWLNRQNSDQYTSQAKALKLRSRAAFKLLEIDDKFKLFSKKYPQNVLDLGFAPGAWSQVARGRSHKDSIILGVDILPCKPPRGVNAMQANILSRKTHKLIRFFFSRKVELNRHDDLHEEHGYFEHFQEESQLESQNNTALTENIVQQPIDLIMSDMLANTSGIATKDHYSSLDLCDAALIAACDLLKPGGNFICKFYTGKEDTLLEKKFKKVFHKVLRYKPQACRDESKETYMIGMRKRQNVDKVDVFSQ</sequence>
<feature type="domain" description="Ribosomal RNA methyltransferase FtsJ" evidence="8">
    <location>
        <begin position="80"/>
        <end position="296"/>
    </location>
</feature>
<gene>
    <name evidence="9" type="ORF">AWRI3579_g1878</name>
</gene>
<reference evidence="10" key="1">
    <citation type="journal article" date="2016" name="Genome Announc.">
        <title>Genome sequences of three species of Hanseniaspora isolated from spontaneous wine fermentations.</title>
        <authorList>
            <person name="Sternes P.R."/>
            <person name="Lee D."/>
            <person name="Kutyna D.R."/>
            <person name="Borneman A.R."/>
        </authorList>
    </citation>
    <scope>NUCLEOTIDE SEQUENCE [LARGE SCALE GENOMIC DNA]</scope>
    <source>
        <strain evidence="10">AWRI3579</strain>
    </source>
</reference>
<dbReference type="SUPFAM" id="SSF53335">
    <property type="entry name" value="S-adenosyl-L-methionine-dependent methyltransferases"/>
    <property type="match status" value="1"/>
</dbReference>